<dbReference type="Pfam" id="PF00196">
    <property type="entry name" value="GerE"/>
    <property type="match status" value="1"/>
</dbReference>
<keyword evidence="1" id="KW-0805">Transcription regulation</keyword>
<keyword evidence="3" id="KW-0804">Transcription</keyword>
<dbReference type="InterPro" id="IPR036388">
    <property type="entry name" value="WH-like_DNA-bd_sf"/>
</dbReference>
<comment type="caution">
    <text evidence="6">The sequence shown here is derived from an EMBL/GenBank/DDBJ whole genome shotgun (WGS) entry which is preliminary data.</text>
</comment>
<dbReference type="CDD" id="cd06170">
    <property type="entry name" value="LuxR_C_like"/>
    <property type="match status" value="1"/>
</dbReference>
<keyword evidence="7" id="KW-1185">Reference proteome</keyword>
<gene>
    <name evidence="6" type="ORF">GCM10023353_14990</name>
</gene>
<feature type="region of interest" description="Disordered" evidence="4">
    <location>
        <begin position="333"/>
        <end position="392"/>
    </location>
</feature>
<organism evidence="6 7">
    <name type="scientific">Tomitella cavernea</name>
    <dbReference type="NCBI Taxonomy" id="1387982"/>
    <lineage>
        <taxon>Bacteria</taxon>
        <taxon>Bacillati</taxon>
        <taxon>Actinomycetota</taxon>
        <taxon>Actinomycetes</taxon>
        <taxon>Mycobacteriales</taxon>
        <taxon>Tomitella</taxon>
    </lineage>
</organism>
<dbReference type="EMBL" id="BAABKQ010000001">
    <property type="protein sequence ID" value="GAA4811439.1"/>
    <property type="molecule type" value="Genomic_DNA"/>
</dbReference>
<dbReference type="SMART" id="SM00421">
    <property type="entry name" value="HTH_LUXR"/>
    <property type="match status" value="1"/>
</dbReference>
<dbReference type="InterPro" id="IPR000792">
    <property type="entry name" value="Tscrpt_reg_LuxR_C"/>
</dbReference>
<dbReference type="PANTHER" id="PTHR44688:SF16">
    <property type="entry name" value="DNA-BINDING TRANSCRIPTIONAL ACTIVATOR DEVR_DOSR"/>
    <property type="match status" value="1"/>
</dbReference>
<dbReference type="PANTHER" id="PTHR44688">
    <property type="entry name" value="DNA-BINDING TRANSCRIPTIONAL ACTIVATOR DEVR_DOSR"/>
    <property type="match status" value="1"/>
</dbReference>
<name>A0ABP9CIZ0_9ACTN</name>
<dbReference type="PROSITE" id="PS50043">
    <property type="entry name" value="HTH_LUXR_2"/>
    <property type="match status" value="1"/>
</dbReference>
<evidence type="ECO:0000259" key="5">
    <source>
        <dbReference type="PROSITE" id="PS50043"/>
    </source>
</evidence>
<dbReference type="Gene3D" id="1.10.10.10">
    <property type="entry name" value="Winged helix-like DNA-binding domain superfamily/Winged helix DNA-binding domain"/>
    <property type="match status" value="1"/>
</dbReference>
<evidence type="ECO:0000313" key="7">
    <source>
        <dbReference type="Proteomes" id="UP001500839"/>
    </source>
</evidence>
<proteinExistence type="predicted"/>
<dbReference type="InterPro" id="IPR016032">
    <property type="entry name" value="Sig_transdc_resp-reg_C-effctor"/>
</dbReference>
<accession>A0ABP9CIZ0</accession>
<feature type="compositionally biased region" description="Low complexity" evidence="4">
    <location>
        <begin position="360"/>
        <end position="370"/>
    </location>
</feature>
<reference evidence="7" key="1">
    <citation type="journal article" date="2019" name="Int. J. Syst. Evol. Microbiol.">
        <title>The Global Catalogue of Microorganisms (GCM) 10K type strain sequencing project: providing services to taxonomists for standard genome sequencing and annotation.</title>
        <authorList>
            <consortium name="The Broad Institute Genomics Platform"/>
            <consortium name="The Broad Institute Genome Sequencing Center for Infectious Disease"/>
            <person name="Wu L."/>
            <person name="Ma J."/>
        </authorList>
    </citation>
    <scope>NUCLEOTIDE SEQUENCE [LARGE SCALE GENOMIC DNA]</scope>
    <source>
        <strain evidence="7">JCM 18542</strain>
    </source>
</reference>
<dbReference type="Proteomes" id="UP001500839">
    <property type="component" value="Unassembled WGS sequence"/>
</dbReference>
<dbReference type="RefSeq" id="WP_200172490.1">
    <property type="nucleotide sequence ID" value="NZ_BAABKQ010000001.1"/>
</dbReference>
<feature type="compositionally biased region" description="Pro residues" evidence="4">
    <location>
        <begin position="349"/>
        <end position="359"/>
    </location>
</feature>
<evidence type="ECO:0000313" key="6">
    <source>
        <dbReference type="EMBL" id="GAA4811439.1"/>
    </source>
</evidence>
<protein>
    <recommendedName>
        <fullName evidence="5">HTH luxR-type domain-containing protein</fullName>
    </recommendedName>
</protein>
<evidence type="ECO:0000256" key="4">
    <source>
        <dbReference type="SAM" id="MobiDB-lite"/>
    </source>
</evidence>
<dbReference type="SUPFAM" id="SSF46894">
    <property type="entry name" value="C-terminal effector domain of the bipartite response regulators"/>
    <property type="match status" value="1"/>
</dbReference>
<evidence type="ECO:0000256" key="3">
    <source>
        <dbReference type="ARBA" id="ARBA00023163"/>
    </source>
</evidence>
<feature type="domain" description="HTH luxR-type" evidence="5">
    <location>
        <begin position="266"/>
        <end position="331"/>
    </location>
</feature>
<evidence type="ECO:0000256" key="2">
    <source>
        <dbReference type="ARBA" id="ARBA00023125"/>
    </source>
</evidence>
<dbReference type="PRINTS" id="PR00038">
    <property type="entry name" value="HTHLUXR"/>
</dbReference>
<keyword evidence="2" id="KW-0238">DNA-binding</keyword>
<evidence type="ECO:0000256" key="1">
    <source>
        <dbReference type="ARBA" id="ARBA00023015"/>
    </source>
</evidence>
<sequence length="392" mass="40605">MNLAIALRLAGDLAAVREVEEEFFPCDTEQPLQGWRFAAATSLRGVIRLDAGRVEDALRLLREAMAQTAMSGECTTMHRYCSMLLAEALGKSGAAGEGRATLECVDAARPPGFAWAGSHLSVARAWVYAAEGSVTEAVAEARAAAGRAADRGQIADEVFCLQAATQFGDATTAAELTPMAGRVHGPRAAAVVRHATALAESDGEALLAVAGAYERFGDLIAAADAAAQSATVFRSRDRRGSALTARAVADRLTAACPGMDTPALRAMAAPSGLTVRQREIAALVAQGLTNREVADRLHLSVRTVEGHLYRAFLAADVDSRDGLAAVLGGAAGPDAAADPASPVNTEPTQVPPTARPPTARPATVAAGRAGTIRHGTRSRRSVTGEPGRRSPD</sequence>